<dbReference type="InterPro" id="IPR050491">
    <property type="entry name" value="AmpC-like"/>
</dbReference>
<dbReference type="AlphaFoldDB" id="A0A432XY95"/>
<proteinExistence type="predicted"/>
<gene>
    <name evidence="3" type="ORF">CWI70_10545</name>
</gene>
<evidence type="ECO:0000313" key="4">
    <source>
        <dbReference type="Proteomes" id="UP000287649"/>
    </source>
</evidence>
<comment type="caution">
    <text evidence="3">The sequence shown here is derived from an EMBL/GenBank/DDBJ whole genome shotgun (WGS) entry which is preliminary data.</text>
</comment>
<dbReference type="Proteomes" id="UP000287649">
    <property type="component" value="Unassembled WGS sequence"/>
</dbReference>
<dbReference type="Pfam" id="PF00144">
    <property type="entry name" value="Beta-lactamase"/>
    <property type="match status" value="1"/>
</dbReference>
<reference evidence="4" key="1">
    <citation type="journal article" date="2018" name="Front. Microbiol.">
        <title>Genome-Based Analysis Reveals the Taxonomy and Diversity of the Family Idiomarinaceae.</title>
        <authorList>
            <person name="Liu Y."/>
            <person name="Lai Q."/>
            <person name="Shao Z."/>
        </authorList>
    </citation>
    <scope>NUCLEOTIDE SEQUENCE [LARGE SCALE GENOMIC DNA]</scope>
    <source>
        <strain evidence="4">PO-M2</strain>
    </source>
</reference>
<organism evidence="3 4">
    <name type="scientific">Pseudidiomarina homiensis</name>
    <dbReference type="NCBI Taxonomy" id="364198"/>
    <lineage>
        <taxon>Bacteria</taxon>
        <taxon>Pseudomonadati</taxon>
        <taxon>Pseudomonadota</taxon>
        <taxon>Gammaproteobacteria</taxon>
        <taxon>Alteromonadales</taxon>
        <taxon>Idiomarinaceae</taxon>
        <taxon>Pseudidiomarina</taxon>
    </lineage>
</organism>
<sequence>MRTHLIFLITLSFGFVGCDQGADANRTEEPRVAQQEQTSTNASQQQLDAILERIYAANEPGVTVAVVHQGNVIYHTARGMADLELEVAMQPEHVLKIGSITKQFTAAAVLRLAEQGKLTMQTQVGDVLPNFHEPELTVHQLLNHTSGLPSYTDDGEYMMGNAIRADVTAEEIIALTSDQPLDFVPGEDWRYSNSGYVVLGAIIEKLSGMSWHEYIAAELIEPLGLAFTGYFNEAEIVAGRVPGYMYENGFTNAPFISMTQPHAAGAFYSTAPELARWQYALHTGQVLEPESYAQMIDASQGLNSYAYALDIVSLRGTKMISHGGGIHGFSAFGLWLPEHELSVVALTNRMGPGMGSSGTAMRIAAQLMGQPFPLEQASVNIDDAELQALVGTYRVDEDTLRTIFIKEGVLYSKRGDGRPYAARYVGNDQFVFADTLVYFEVVRDDAGTVTGLNYYQLEEAEPEFSEKVSDEVQVRTAIELTDAQAQRLVGDYQLQPNFVISIRHTDAGLTAQATGQSAFLVDASSANVLFNEEFGIVMEFDLPDEGPATQLNLLQGGQNQPAPRIDSSTNKEDE</sequence>
<evidence type="ECO:0000313" key="3">
    <source>
        <dbReference type="EMBL" id="RUO53613.1"/>
    </source>
</evidence>
<dbReference type="InterPro" id="IPR001466">
    <property type="entry name" value="Beta-lactam-related"/>
</dbReference>
<dbReference type="PANTHER" id="PTHR46825:SF9">
    <property type="entry name" value="BETA-LACTAMASE-RELATED DOMAIN-CONTAINING PROTEIN"/>
    <property type="match status" value="1"/>
</dbReference>
<dbReference type="PANTHER" id="PTHR46825">
    <property type="entry name" value="D-ALANYL-D-ALANINE-CARBOXYPEPTIDASE/ENDOPEPTIDASE AMPH"/>
    <property type="match status" value="1"/>
</dbReference>
<evidence type="ECO:0000256" key="1">
    <source>
        <dbReference type="SAM" id="MobiDB-lite"/>
    </source>
</evidence>
<dbReference type="InterPro" id="IPR012338">
    <property type="entry name" value="Beta-lactam/transpept-like"/>
</dbReference>
<protein>
    <recommendedName>
        <fullName evidence="2">Beta-lactamase-related domain-containing protein</fullName>
    </recommendedName>
</protein>
<feature type="compositionally biased region" description="Low complexity" evidence="1">
    <location>
        <begin position="550"/>
        <end position="560"/>
    </location>
</feature>
<feature type="domain" description="Beta-lactamase-related" evidence="2">
    <location>
        <begin position="56"/>
        <end position="365"/>
    </location>
</feature>
<dbReference type="EMBL" id="PIPX01000002">
    <property type="protein sequence ID" value="RUO53613.1"/>
    <property type="molecule type" value="Genomic_DNA"/>
</dbReference>
<dbReference type="PROSITE" id="PS51257">
    <property type="entry name" value="PROKAR_LIPOPROTEIN"/>
    <property type="match status" value="1"/>
</dbReference>
<dbReference type="OrthoDB" id="9799367at2"/>
<keyword evidence="4" id="KW-1185">Reference proteome</keyword>
<accession>A0A432XY95</accession>
<feature type="region of interest" description="Disordered" evidence="1">
    <location>
        <begin position="548"/>
        <end position="574"/>
    </location>
</feature>
<name>A0A432XY95_9GAMM</name>
<dbReference type="SUPFAM" id="SSF56601">
    <property type="entry name" value="beta-lactamase/transpeptidase-like"/>
    <property type="match status" value="1"/>
</dbReference>
<evidence type="ECO:0000259" key="2">
    <source>
        <dbReference type="Pfam" id="PF00144"/>
    </source>
</evidence>
<dbReference type="RefSeq" id="WP_126773513.1">
    <property type="nucleotide sequence ID" value="NZ_PIPX01000002.1"/>
</dbReference>
<dbReference type="Gene3D" id="3.40.710.10">
    <property type="entry name" value="DD-peptidase/beta-lactamase superfamily"/>
    <property type="match status" value="1"/>
</dbReference>